<sequence length="484" mass="57126">MIDPDIFWHLKVGQEIYTTGGIPHFDHFSHTMPYHAWVDHEALTEVWFYLMYSSGFWWILKIIFSLIISIPFIFWIYKSNNYFLPVVILFSSIYLLGIAGVRPQWISFLLFFVVFQILLQKYWHKKNNKSFYFLPLIFLVWANLHAGFFMGLMTFGFLVMMNLFQNRNINQEIRPIIILGLSTIVTLINPYGWHIYEEIFKVATSSSTLKYIAEWQPVFTTPDLSLVLFGGVFISFILIFKSYKKYPLPFLALSLIMFCMFLMSKRHGPLFFITSMPIIFNGFEIIKNKIYVLRNNKPFSQTETNKALSGVLILFIIALGSFGYKILNYQVYKIPENAVIFLKENKYGQKDLKLFNNYGWGGYLIWETPEIKVFIDGRMPHWQKNKESAMSDYIKTVFNPETEEWKKVFNKYKINTVIMPANIYQQEHISKYSIKKIENKIKTWLKTKETTKNKTLVGILKENGWSTSYQDDVAIVLECEKDCY</sequence>
<dbReference type="EMBL" id="PCXQ01000007">
    <property type="protein sequence ID" value="PJE50347.1"/>
    <property type="molecule type" value="Genomic_DNA"/>
</dbReference>
<keyword evidence="1" id="KW-0812">Transmembrane</keyword>
<comment type="caution">
    <text evidence="2">The sequence shown here is derived from an EMBL/GenBank/DDBJ whole genome shotgun (WGS) entry which is preliminary data.</text>
</comment>
<keyword evidence="1" id="KW-0472">Membrane</keyword>
<proteinExistence type="predicted"/>
<evidence type="ECO:0000313" key="3">
    <source>
        <dbReference type="Proteomes" id="UP000228496"/>
    </source>
</evidence>
<protein>
    <recommendedName>
        <fullName evidence="4">Glycosyltransferase RgtA/B/C/D-like domain-containing protein</fullName>
    </recommendedName>
</protein>
<feature type="transmembrane region" description="Helical" evidence="1">
    <location>
        <begin position="246"/>
        <end position="263"/>
    </location>
</feature>
<dbReference type="AlphaFoldDB" id="A0A2J0Q6C2"/>
<feature type="transmembrane region" description="Helical" evidence="1">
    <location>
        <begin position="136"/>
        <end position="164"/>
    </location>
</feature>
<evidence type="ECO:0000313" key="2">
    <source>
        <dbReference type="EMBL" id="PJE50347.1"/>
    </source>
</evidence>
<feature type="transmembrane region" description="Helical" evidence="1">
    <location>
        <begin position="269"/>
        <end position="286"/>
    </location>
</feature>
<feature type="transmembrane region" description="Helical" evidence="1">
    <location>
        <begin position="82"/>
        <end position="101"/>
    </location>
</feature>
<keyword evidence="1" id="KW-1133">Transmembrane helix</keyword>
<dbReference type="Proteomes" id="UP000228496">
    <property type="component" value="Unassembled WGS sequence"/>
</dbReference>
<organism evidence="2 3">
    <name type="scientific">Candidatus Yanofskybacteria bacterium CG10_big_fil_rev_8_21_14_0_10_36_16</name>
    <dbReference type="NCBI Taxonomy" id="1975096"/>
    <lineage>
        <taxon>Bacteria</taxon>
        <taxon>Candidatus Yanofskyibacteriota</taxon>
    </lineage>
</organism>
<evidence type="ECO:0000256" key="1">
    <source>
        <dbReference type="SAM" id="Phobius"/>
    </source>
</evidence>
<gene>
    <name evidence="2" type="ORF">COV29_04180</name>
</gene>
<feature type="transmembrane region" description="Helical" evidence="1">
    <location>
        <begin position="216"/>
        <end position="239"/>
    </location>
</feature>
<feature type="transmembrane region" description="Helical" evidence="1">
    <location>
        <begin position="56"/>
        <end position="76"/>
    </location>
</feature>
<accession>A0A2J0Q6C2</accession>
<feature type="transmembrane region" description="Helical" evidence="1">
    <location>
        <begin position="307"/>
        <end position="327"/>
    </location>
</feature>
<name>A0A2J0Q6C2_9BACT</name>
<reference evidence="2 3" key="1">
    <citation type="submission" date="2017-09" db="EMBL/GenBank/DDBJ databases">
        <title>Depth-based differentiation of microbial function through sediment-hosted aquifers and enrichment of novel symbionts in the deep terrestrial subsurface.</title>
        <authorList>
            <person name="Probst A.J."/>
            <person name="Ladd B."/>
            <person name="Jarett J.K."/>
            <person name="Geller-Mcgrath D.E."/>
            <person name="Sieber C.M."/>
            <person name="Emerson J.B."/>
            <person name="Anantharaman K."/>
            <person name="Thomas B.C."/>
            <person name="Malmstrom R."/>
            <person name="Stieglmeier M."/>
            <person name="Klingl A."/>
            <person name="Woyke T."/>
            <person name="Ryan C.M."/>
            <person name="Banfield J.F."/>
        </authorList>
    </citation>
    <scope>NUCLEOTIDE SEQUENCE [LARGE SCALE GENOMIC DNA]</scope>
    <source>
        <strain evidence="2">CG10_big_fil_rev_8_21_14_0_10_36_16</strain>
    </source>
</reference>
<evidence type="ECO:0008006" key="4">
    <source>
        <dbReference type="Google" id="ProtNLM"/>
    </source>
</evidence>
<feature type="transmembrane region" description="Helical" evidence="1">
    <location>
        <begin position="176"/>
        <end position="196"/>
    </location>
</feature>